<evidence type="ECO:0000313" key="1">
    <source>
        <dbReference type="EMBL" id="SVB36268.1"/>
    </source>
</evidence>
<reference evidence="1" key="1">
    <citation type="submission" date="2018-05" db="EMBL/GenBank/DDBJ databases">
        <authorList>
            <person name="Lanie J.A."/>
            <person name="Ng W.-L."/>
            <person name="Kazmierczak K.M."/>
            <person name="Andrzejewski T.M."/>
            <person name="Davidsen T.M."/>
            <person name="Wayne K.J."/>
            <person name="Tettelin H."/>
            <person name="Glass J.I."/>
            <person name="Rusch D."/>
            <person name="Podicherti R."/>
            <person name="Tsui H.-C.T."/>
            <person name="Winkler M.E."/>
        </authorList>
    </citation>
    <scope>NUCLEOTIDE SEQUENCE</scope>
</reference>
<protein>
    <submittedName>
        <fullName evidence="1">Uncharacterized protein</fullName>
    </submittedName>
</protein>
<dbReference type="EMBL" id="UINC01038779">
    <property type="protein sequence ID" value="SVB36268.1"/>
    <property type="molecule type" value="Genomic_DNA"/>
</dbReference>
<organism evidence="1">
    <name type="scientific">marine metagenome</name>
    <dbReference type="NCBI Taxonomy" id="408172"/>
    <lineage>
        <taxon>unclassified sequences</taxon>
        <taxon>metagenomes</taxon>
        <taxon>ecological metagenomes</taxon>
    </lineage>
</organism>
<name>A0A382DCX9_9ZZZZ</name>
<gene>
    <name evidence="1" type="ORF">METZ01_LOCUS189122</name>
</gene>
<dbReference type="AlphaFoldDB" id="A0A382DCX9"/>
<proteinExistence type="predicted"/>
<accession>A0A382DCX9</accession>
<sequence>MKLWKLLPLGMAFIFSSSTLCAQIKPTAMLLPIYFVDLD</sequence>
<feature type="non-terminal residue" evidence="1">
    <location>
        <position position="39"/>
    </location>
</feature>